<evidence type="ECO:0000313" key="2">
    <source>
        <dbReference type="EMBL" id="CAB5219027.1"/>
    </source>
</evidence>
<reference evidence="2" key="1">
    <citation type="submission" date="2020-05" db="EMBL/GenBank/DDBJ databases">
        <authorList>
            <person name="Chiriac C."/>
            <person name="Salcher M."/>
            <person name="Ghai R."/>
            <person name="Kavagutti S V."/>
        </authorList>
    </citation>
    <scope>NUCLEOTIDE SEQUENCE</scope>
</reference>
<organism evidence="2">
    <name type="scientific">uncultured Caudovirales phage</name>
    <dbReference type="NCBI Taxonomy" id="2100421"/>
    <lineage>
        <taxon>Viruses</taxon>
        <taxon>Duplodnaviria</taxon>
        <taxon>Heunggongvirae</taxon>
        <taxon>Uroviricota</taxon>
        <taxon>Caudoviricetes</taxon>
        <taxon>Peduoviridae</taxon>
        <taxon>Maltschvirus</taxon>
        <taxon>Maltschvirus maltsch</taxon>
    </lineage>
</organism>
<name>A0A6J7WMQ5_9CAUD</name>
<proteinExistence type="predicted"/>
<gene>
    <name evidence="1" type="ORF">UFOVP113_29</name>
    <name evidence="2" type="ORF">UFOVP225_16</name>
</gene>
<sequence>MAQNFKNTAIQKLKSAQAPLTKELRAAAASAGWPGKLANSLTVRIDKSSIYADYPEKLSAEIEDLEYGNGTEPPKPVIRLFLDRQSQKLQDLFAEAALDHLISSEAFA</sequence>
<dbReference type="EMBL" id="LR796231">
    <property type="protein sequence ID" value="CAB4128244.1"/>
    <property type="molecule type" value="Genomic_DNA"/>
</dbReference>
<evidence type="ECO:0000313" key="1">
    <source>
        <dbReference type="EMBL" id="CAB4128244.1"/>
    </source>
</evidence>
<protein>
    <submittedName>
        <fullName evidence="2">Uncharacterized protein</fullName>
    </submittedName>
</protein>
<accession>A0A6J7WMQ5</accession>
<dbReference type="EMBL" id="LR798275">
    <property type="protein sequence ID" value="CAB5219027.1"/>
    <property type="molecule type" value="Genomic_DNA"/>
</dbReference>